<keyword evidence="2 5" id="KW-0547">Nucleotide-binding</keyword>
<feature type="binding site" evidence="5">
    <location>
        <begin position="26"/>
        <end position="30"/>
    </location>
    <ligand>
        <name>GTP</name>
        <dbReference type="ChEBI" id="CHEBI:37565"/>
    </ligand>
</feature>
<evidence type="ECO:0000256" key="4">
    <source>
        <dbReference type="ARBA" id="ARBA00023210"/>
    </source>
</evidence>
<dbReference type="Pfam" id="PF00091">
    <property type="entry name" value="Tubulin"/>
    <property type="match status" value="1"/>
</dbReference>
<dbReference type="PANTHER" id="PTHR30314:SF9">
    <property type="entry name" value="CELL DIVISION PROTEIN FTSZ 2"/>
    <property type="match status" value="1"/>
</dbReference>
<feature type="binding site" evidence="5">
    <location>
        <begin position="115"/>
        <end position="117"/>
    </location>
    <ligand>
        <name>GTP</name>
        <dbReference type="ChEBI" id="CHEBI:37565"/>
    </ligand>
</feature>
<proteinExistence type="inferred from homology"/>
<dbReference type="GO" id="GO:0051258">
    <property type="term" value="P:protein polymerization"/>
    <property type="evidence" value="ECO:0007669"/>
    <property type="project" value="UniProtKB-UniRule"/>
</dbReference>
<dbReference type="InterPro" id="IPR045061">
    <property type="entry name" value="FtsZ/CetZ"/>
</dbReference>
<dbReference type="GO" id="GO:0005737">
    <property type="term" value="C:cytoplasm"/>
    <property type="evidence" value="ECO:0007669"/>
    <property type="project" value="UniProtKB-SubCell"/>
</dbReference>
<evidence type="ECO:0000256" key="1">
    <source>
        <dbReference type="ARBA" id="ARBA00009690"/>
    </source>
</evidence>
<feature type="binding site" evidence="5">
    <location>
        <position position="146"/>
    </location>
    <ligand>
        <name>GTP</name>
        <dbReference type="ChEBI" id="CHEBI:37565"/>
    </ligand>
</feature>
<dbReference type="SMART" id="SM00864">
    <property type="entry name" value="Tubulin"/>
    <property type="match status" value="1"/>
</dbReference>
<evidence type="ECO:0000259" key="7">
    <source>
        <dbReference type="SMART" id="SM00864"/>
    </source>
</evidence>
<gene>
    <name evidence="5 9" type="primary">ftsZ</name>
    <name evidence="9" type="ORF">HA227_05275</name>
</gene>
<dbReference type="HAMAP" id="MF_00909">
    <property type="entry name" value="FtsZ"/>
    <property type="match status" value="1"/>
</dbReference>
<dbReference type="InterPro" id="IPR018316">
    <property type="entry name" value="Tubulin/FtsZ_2-layer-sand-dom"/>
</dbReference>
<dbReference type="GO" id="GO:0003924">
    <property type="term" value="F:GTPase activity"/>
    <property type="evidence" value="ECO:0007669"/>
    <property type="project" value="UniProtKB-UniRule"/>
</dbReference>
<protein>
    <recommendedName>
        <fullName evidence="5 6">Cell division protein FtsZ</fullName>
    </recommendedName>
</protein>
<keyword evidence="5" id="KW-0963">Cytoplasm</keyword>
<dbReference type="AlphaFoldDB" id="A0A7J4KWZ8"/>
<dbReference type="Proteomes" id="UP000527315">
    <property type="component" value="Unassembled WGS sequence"/>
</dbReference>
<dbReference type="GO" id="GO:0005525">
    <property type="term" value="F:GTP binding"/>
    <property type="evidence" value="ECO:0007669"/>
    <property type="project" value="UniProtKB-UniRule"/>
</dbReference>
<dbReference type="InterPro" id="IPR024757">
    <property type="entry name" value="FtsZ_C"/>
</dbReference>
<evidence type="ECO:0000313" key="9">
    <source>
        <dbReference type="EMBL" id="HIH33629.1"/>
    </source>
</evidence>
<comment type="function">
    <text evidence="5">Essential cell division protein that forms a contractile ring structure (Z ring) at the future cell division site. The regulation of the ring assembly controls the timing and the location of cell division. One of the functions of the FtsZ ring is to recruit other cell division proteins to the septum to produce a new cell wall between the dividing cells. Binds GTP and shows GTPase activity.</text>
</comment>
<dbReference type="SUPFAM" id="SSF52490">
    <property type="entry name" value="Tubulin nucleotide-binding domain-like"/>
    <property type="match status" value="1"/>
</dbReference>
<dbReference type="NCBIfam" id="TIGR00065">
    <property type="entry name" value="ftsZ"/>
    <property type="match status" value="1"/>
</dbReference>
<reference evidence="10" key="1">
    <citation type="journal article" date="2020" name="bioRxiv">
        <title>A rank-normalized archaeal taxonomy based on genome phylogeny resolves widespread incomplete and uneven classifications.</title>
        <authorList>
            <person name="Rinke C."/>
            <person name="Chuvochina M."/>
            <person name="Mussig A.J."/>
            <person name="Chaumeil P.-A."/>
            <person name="Waite D.W."/>
            <person name="Whitman W.B."/>
            <person name="Parks D.H."/>
            <person name="Hugenholtz P."/>
        </authorList>
    </citation>
    <scope>NUCLEOTIDE SEQUENCE [LARGE SCALE GENOMIC DNA]</scope>
</reference>
<dbReference type="InterPro" id="IPR000158">
    <property type="entry name" value="Cell_div_FtsZ"/>
</dbReference>
<comment type="caution">
    <text evidence="9">The sequence shown here is derived from an EMBL/GenBank/DDBJ whole genome shotgun (WGS) entry which is preliminary data.</text>
</comment>
<keyword evidence="3 5" id="KW-0342">GTP-binding</keyword>
<feature type="domain" description="Tubulin/FtsZ GTPase" evidence="7">
    <location>
        <begin position="18"/>
        <end position="210"/>
    </location>
</feature>
<comment type="subunit">
    <text evidence="5">Homodimer. Polymerizes to form a dynamic ring structure in a strictly GTP-dependent manner. Interacts directly with several other division proteins.</text>
</comment>
<keyword evidence="5" id="KW-0131">Cell cycle</keyword>
<sequence>MVFFMADESSIGVNETPKILVLGVGGAGCNSVNRMSQLGISGTWGLVAVNTDKQQLSAINDELIKVLIGKSVTQGVGTGGFVEKGARAAEASKTALGKVLEGTSLLFLTAGMGGGTGTGASPVIAEIAKQQGAIVCSIVTFPFDLERSRTLKAEDGIVALAEKSDAVIVINNNRLVELVPNLPVNDAFKVVDELIAKTVKGISETITQPSLINLDFSDVRAALSNKGVSLLAVGEARSVSDRIGEVVQDTLNNTLLDVEVNDATGVLIHITGGSDLTLGEAKSIGELLTQRVSPEANVVWGARVSQEFEGKIEVIAIFAGIPSPFRGGRVERETGRTSAGAGKYAVRGMDGKLKKGLIEI</sequence>
<dbReference type="Gene3D" id="3.40.50.1440">
    <property type="entry name" value="Tubulin/FtsZ, GTPase domain"/>
    <property type="match status" value="1"/>
</dbReference>
<keyword evidence="4 5" id="KW-0717">Septation</keyword>
<comment type="similarity">
    <text evidence="1 5">Belongs to the FtsZ family.</text>
</comment>
<keyword evidence="5 9" id="KW-0132">Cell division</keyword>
<organism evidence="9 10">
    <name type="scientific">Candidatus Iainarchaeum sp</name>
    <dbReference type="NCBI Taxonomy" id="3101447"/>
    <lineage>
        <taxon>Archaea</taxon>
        <taxon>Candidatus Iainarchaeota</taxon>
        <taxon>Candidatus Iainarchaeia</taxon>
        <taxon>Candidatus Iainarchaeales</taxon>
        <taxon>Candidatus Iainarchaeaceae</taxon>
        <taxon>Candidatus Iainarchaeum</taxon>
    </lineage>
</organism>
<feature type="binding site" evidence="5">
    <location>
        <position position="192"/>
    </location>
    <ligand>
        <name>GTP</name>
        <dbReference type="ChEBI" id="CHEBI:37565"/>
    </ligand>
</feature>
<evidence type="ECO:0000256" key="6">
    <source>
        <dbReference type="NCBIfam" id="TIGR00065"/>
    </source>
</evidence>
<dbReference type="SUPFAM" id="SSF55307">
    <property type="entry name" value="Tubulin C-terminal domain-like"/>
    <property type="match status" value="1"/>
</dbReference>
<feature type="binding site" evidence="5">
    <location>
        <position position="149"/>
    </location>
    <ligand>
        <name>GTP</name>
        <dbReference type="ChEBI" id="CHEBI:37565"/>
    </ligand>
</feature>
<dbReference type="EMBL" id="DUFJ01000116">
    <property type="protein sequence ID" value="HIH33629.1"/>
    <property type="molecule type" value="Genomic_DNA"/>
</dbReference>
<evidence type="ECO:0000256" key="2">
    <source>
        <dbReference type="ARBA" id="ARBA00022741"/>
    </source>
</evidence>
<dbReference type="SMART" id="SM00865">
    <property type="entry name" value="Tubulin_C"/>
    <property type="match status" value="1"/>
</dbReference>
<dbReference type="PRINTS" id="PR00423">
    <property type="entry name" value="CELLDVISFTSZ"/>
</dbReference>
<dbReference type="Pfam" id="PF12327">
    <property type="entry name" value="FtsZ_C"/>
    <property type="match status" value="1"/>
</dbReference>
<evidence type="ECO:0000256" key="5">
    <source>
        <dbReference type="HAMAP-Rule" id="MF_00909"/>
    </source>
</evidence>
<evidence type="ECO:0000256" key="3">
    <source>
        <dbReference type="ARBA" id="ARBA00023134"/>
    </source>
</evidence>
<dbReference type="InterPro" id="IPR003008">
    <property type="entry name" value="Tubulin_FtsZ_GTPase"/>
</dbReference>
<accession>A0A7J4KWZ8</accession>
<dbReference type="InterPro" id="IPR036525">
    <property type="entry name" value="Tubulin/FtsZ_GTPase_sf"/>
</dbReference>
<comment type="subcellular location">
    <subcellularLocation>
        <location evidence="5">Cytoplasm</location>
    </subcellularLocation>
    <text evidence="5">Assembles at midcell at the inner surface of the cytoplasmic membrane.</text>
</comment>
<evidence type="ECO:0000313" key="10">
    <source>
        <dbReference type="Proteomes" id="UP000527315"/>
    </source>
</evidence>
<dbReference type="InterPro" id="IPR008280">
    <property type="entry name" value="Tub_FtsZ_C"/>
</dbReference>
<dbReference type="PANTHER" id="PTHR30314">
    <property type="entry name" value="CELL DIVISION PROTEIN FTSZ-RELATED"/>
    <property type="match status" value="1"/>
</dbReference>
<dbReference type="GO" id="GO:0043093">
    <property type="term" value="P:FtsZ-dependent cytokinesis"/>
    <property type="evidence" value="ECO:0007669"/>
    <property type="project" value="UniProtKB-UniRule"/>
</dbReference>
<dbReference type="GO" id="GO:0032153">
    <property type="term" value="C:cell division site"/>
    <property type="evidence" value="ECO:0007669"/>
    <property type="project" value="UniProtKB-UniRule"/>
</dbReference>
<feature type="domain" description="Tubulin/FtsZ 2-layer sandwich" evidence="8">
    <location>
        <begin position="212"/>
        <end position="330"/>
    </location>
</feature>
<name>A0A7J4KWZ8_9ARCH</name>
<evidence type="ECO:0000259" key="8">
    <source>
        <dbReference type="SMART" id="SM00865"/>
    </source>
</evidence>
<dbReference type="CDD" id="cd02201">
    <property type="entry name" value="FtsZ_type1"/>
    <property type="match status" value="1"/>
</dbReference>